<evidence type="ECO:0000259" key="1">
    <source>
        <dbReference type="PROSITE" id="PS51352"/>
    </source>
</evidence>
<dbReference type="GO" id="GO:0016209">
    <property type="term" value="F:antioxidant activity"/>
    <property type="evidence" value="ECO:0007669"/>
    <property type="project" value="InterPro"/>
</dbReference>
<dbReference type="PANTHER" id="PTHR42852:SF13">
    <property type="entry name" value="PROTEIN DIPZ"/>
    <property type="match status" value="1"/>
</dbReference>
<proteinExistence type="predicted"/>
<dbReference type="EMBL" id="PDUU01000003">
    <property type="protein sequence ID" value="PHN98479.1"/>
    <property type="molecule type" value="Genomic_DNA"/>
</dbReference>
<dbReference type="PROSITE" id="PS51352">
    <property type="entry name" value="THIOREDOXIN_2"/>
    <property type="match status" value="1"/>
</dbReference>
<reference evidence="2 5" key="3">
    <citation type="submission" date="2023-07" db="EMBL/GenBank/DDBJ databases">
        <title>Genome content predicts the carbon catabolic preferences of heterotrophic bacteria.</title>
        <authorList>
            <person name="Gralka M."/>
        </authorList>
    </citation>
    <scope>NUCLEOTIDE SEQUENCE [LARGE SCALE GENOMIC DNA]</scope>
    <source>
        <strain evidence="2 5">4G03</strain>
    </source>
</reference>
<keyword evidence="5" id="KW-1185">Reference proteome</keyword>
<evidence type="ECO:0000313" key="4">
    <source>
        <dbReference type="Proteomes" id="UP000222163"/>
    </source>
</evidence>
<dbReference type="InterPro" id="IPR013766">
    <property type="entry name" value="Thioredoxin_domain"/>
</dbReference>
<dbReference type="Proteomes" id="UP000222163">
    <property type="component" value="Unassembled WGS sequence"/>
</dbReference>
<evidence type="ECO:0000313" key="5">
    <source>
        <dbReference type="Proteomes" id="UP001242342"/>
    </source>
</evidence>
<dbReference type="GO" id="GO:0016491">
    <property type="term" value="F:oxidoreductase activity"/>
    <property type="evidence" value="ECO:0007669"/>
    <property type="project" value="InterPro"/>
</dbReference>
<protein>
    <submittedName>
        <fullName evidence="3">Thiol-disulfide oxidoreductase</fullName>
    </submittedName>
    <submittedName>
        <fullName evidence="2">TlpA disulfide reductase family protein</fullName>
    </submittedName>
</protein>
<dbReference type="InterPro" id="IPR050553">
    <property type="entry name" value="Thioredoxin_ResA/DsbE_sf"/>
</dbReference>
<comment type="caution">
    <text evidence="3">The sequence shown here is derived from an EMBL/GenBank/DDBJ whole genome shotgun (WGS) entry which is preliminary data.</text>
</comment>
<dbReference type="SUPFAM" id="SSF52833">
    <property type="entry name" value="Thioredoxin-like"/>
    <property type="match status" value="1"/>
</dbReference>
<organism evidence="3 4">
    <name type="scientific">Tenacibaculum discolor</name>
    <dbReference type="NCBI Taxonomy" id="361581"/>
    <lineage>
        <taxon>Bacteria</taxon>
        <taxon>Pseudomonadati</taxon>
        <taxon>Bacteroidota</taxon>
        <taxon>Flavobacteriia</taxon>
        <taxon>Flavobacteriales</taxon>
        <taxon>Flavobacteriaceae</taxon>
        <taxon>Tenacibaculum</taxon>
    </lineage>
</organism>
<sequence>MKFNRKTISNIVFVVIIGLLLYPPTKVYFIRLVSFSPSTITEEKREVLNDYDWNLKGLNTTNIDFNDTKNKVVFVNFWATWCPPCIAEMPSIQKLYNDYKDKVEFVFVSNEDWMTIEAFYKDKGYDLPTYNILSKVPEQLVSNSIPATFIMDKKGTIVVDKKGAADWNSDKIRILLDELLQ</sequence>
<name>A0A2G1BX71_9FLAO</name>
<dbReference type="CDD" id="cd02966">
    <property type="entry name" value="TlpA_like_family"/>
    <property type="match status" value="1"/>
</dbReference>
<feature type="domain" description="Thioredoxin" evidence="1">
    <location>
        <begin position="21"/>
        <end position="181"/>
    </location>
</feature>
<dbReference type="Gene3D" id="3.40.30.10">
    <property type="entry name" value="Glutaredoxin"/>
    <property type="match status" value="1"/>
</dbReference>
<reference evidence="3 4" key="1">
    <citation type="journal article" date="2016" name="Nat. Commun.">
        <title>Microbial interactions lead to rapid micro-scale successions on model marine particles.</title>
        <authorList>
            <person name="Datta M.S."/>
            <person name="Sliwerska E."/>
            <person name="Gore J."/>
            <person name="Polz M.F."/>
            <person name="Cordero O.X."/>
        </authorList>
    </citation>
    <scope>NUCLEOTIDE SEQUENCE [LARGE SCALE GENOMIC DNA]</scope>
    <source>
        <strain evidence="3 4">4G03</strain>
    </source>
</reference>
<accession>A0A2G1BX71</accession>
<dbReference type="RefSeq" id="WP_099214300.1">
    <property type="nucleotide sequence ID" value="NZ_JAUYVU010000002.1"/>
</dbReference>
<dbReference type="InterPro" id="IPR000866">
    <property type="entry name" value="AhpC/TSA"/>
</dbReference>
<dbReference type="InterPro" id="IPR036249">
    <property type="entry name" value="Thioredoxin-like_sf"/>
</dbReference>
<dbReference type="PANTHER" id="PTHR42852">
    <property type="entry name" value="THIOL:DISULFIDE INTERCHANGE PROTEIN DSBE"/>
    <property type="match status" value="1"/>
</dbReference>
<evidence type="ECO:0000313" key="3">
    <source>
        <dbReference type="EMBL" id="PHN98479.1"/>
    </source>
</evidence>
<dbReference type="Pfam" id="PF00578">
    <property type="entry name" value="AhpC-TSA"/>
    <property type="match status" value="1"/>
</dbReference>
<dbReference type="Proteomes" id="UP001242342">
    <property type="component" value="Unassembled WGS sequence"/>
</dbReference>
<dbReference type="AlphaFoldDB" id="A0A2G1BX71"/>
<reference evidence="3" key="2">
    <citation type="submission" date="2017-10" db="EMBL/GenBank/DDBJ databases">
        <authorList>
            <person name="Enke T.N."/>
            <person name="Cordero O.X."/>
        </authorList>
    </citation>
    <scope>NUCLEOTIDE SEQUENCE</scope>
    <source>
        <strain evidence="3">4G03</strain>
    </source>
</reference>
<dbReference type="EMBL" id="JAUYVU010000002">
    <property type="protein sequence ID" value="MDP2540516.1"/>
    <property type="molecule type" value="Genomic_DNA"/>
</dbReference>
<gene>
    <name evidence="3" type="ORF">CSC81_03020</name>
    <name evidence="2" type="ORF">Q8W23_03405</name>
</gene>
<evidence type="ECO:0000313" key="2">
    <source>
        <dbReference type="EMBL" id="MDP2540516.1"/>
    </source>
</evidence>